<dbReference type="SUPFAM" id="SSF158911">
    <property type="entry name" value="NEAT domain-like"/>
    <property type="match status" value="1"/>
</dbReference>
<organism evidence="7 8">
    <name type="scientific">Periweissella beninensis</name>
    <dbReference type="NCBI Taxonomy" id="504936"/>
    <lineage>
        <taxon>Bacteria</taxon>
        <taxon>Bacillati</taxon>
        <taxon>Bacillota</taxon>
        <taxon>Bacilli</taxon>
        <taxon>Lactobacillales</taxon>
        <taxon>Lactobacillaceae</taxon>
        <taxon>Periweissella</taxon>
    </lineage>
</organism>
<evidence type="ECO:0000313" key="7">
    <source>
        <dbReference type="EMBL" id="MCM2437303.1"/>
    </source>
</evidence>
<comment type="caution">
    <text evidence="7">The sequence shown here is derived from an EMBL/GenBank/DDBJ whole genome shotgun (WGS) entry which is preliminary data.</text>
</comment>
<feature type="chain" id="PRO_5045326472" description="Internalin Ig-like inter-repeat region domain-containing protein" evidence="5">
    <location>
        <begin position="27"/>
        <end position="573"/>
    </location>
</feature>
<keyword evidence="8" id="KW-1185">Reference proteome</keyword>
<dbReference type="SUPFAM" id="SSF81296">
    <property type="entry name" value="E set domains"/>
    <property type="match status" value="1"/>
</dbReference>
<evidence type="ECO:0000313" key="8">
    <source>
        <dbReference type="Proteomes" id="UP001057481"/>
    </source>
</evidence>
<dbReference type="SUPFAM" id="SSF52058">
    <property type="entry name" value="L domain-like"/>
    <property type="match status" value="1"/>
</dbReference>
<dbReference type="InterPro" id="IPR014755">
    <property type="entry name" value="Cu-Rt/internalin_Ig-like"/>
</dbReference>
<gene>
    <name evidence="7" type="ORF">KAK10_05195</name>
</gene>
<dbReference type="RefSeq" id="WP_205142837.1">
    <property type="nucleotide sequence ID" value="NZ_JAFBDN010000001.1"/>
</dbReference>
<evidence type="ECO:0000256" key="1">
    <source>
        <dbReference type="ARBA" id="ARBA00009432"/>
    </source>
</evidence>
<dbReference type="InterPro" id="IPR050836">
    <property type="entry name" value="SDS22/Internalin_LRR"/>
</dbReference>
<dbReference type="PANTHER" id="PTHR46652:SF3">
    <property type="entry name" value="LEUCINE-RICH REPEAT-CONTAINING PROTEIN 9"/>
    <property type="match status" value="1"/>
</dbReference>
<dbReference type="Gene3D" id="3.80.10.10">
    <property type="entry name" value="Ribonuclease Inhibitor"/>
    <property type="match status" value="2"/>
</dbReference>
<dbReference type="InterPro" id="IPR003591">
    <property type="entry name" value="Leu-rich_rpt_typical-subtyp"/>
</dbReference>
<dbReference type="PANTHER" id="PTHR46652">
    <property type="entry name" value="LEUCINE-RICH REPEAT AND IQ DOMAIN-CONTAINING PROTEIN 1-RELATED"/>
    <property type="match status" value="1"/>
</dbReference>
<dbReference type="Pfam" id="PF12799">
    <property type="entry name" value="LRR_4"/>
    <property type="match status" value="3"/>
</dbReference>
<feature type="signal peptide" evidence="5">
    <location>
        <begin position="1"/>
        <end position="26"/>
    </location>
</feature>
<dbReference type="InterPro" id="IPR014756">
    <property type="entry name" value="Ig_E-set"/>
</dbReference>
<keyword evidence="4" id="KW-0677">Repeat</keyword>
<dbReference type="PROSITE" id="PS51450">
    <property type="entry name" value="LRR"/>
    <property type="match status" value="7"/>
</dbReference>
<keyword evidence="2" id="KW-0433">Leucine-rich repeat</keyword>
<keyword evidence="3 5" id="KW-0732">Signal</keyword>
<dbReference type="InterPro" id="IPR025875">
    <property type="entry name" value="Leu-rich_rpt_4"/>
</dbReference>
<evidence type="ECO:0000256" key="3">
    <source>
        <dbReference type="ARBA" id="ARBA00022729"/>
    </source>
</evidence>
<dbReference type="EMBL" id="JAGMVS010000062">
    <property type="protein sequence ID" value="MCM2437303.1"/>
    <property type="molecule type" value="Genomic_DNA"/>
</dbReference>
<evidence type="ECO:0000256" key="2">
    <source>
        <dbReference type="ARBA" id="ARBA00022614"/>
    </source>
</evidence>
<dbReference type="SMART" id="SM00369">
    <property type="entry name" value="LRR_TYP"/>
    <property type="match status" value="6"/>
</dbReference>
<reference evidence="7" key="1">
    <citation type="submission" date="2021-04" db="EMBL/GenBank/DDBJ databases">
        <title>Taxonomic assessment of Weissella genus.</title>
        <authorList>
            <person name="Fanelli F."/>
            <person name="Chieffi D."/>
            <person name="Dell'Aquila A."/>
            <person name="Gyu-Sung C."/>
            <person name="Franz C.M.A.P."/>
            <person name="Fusco V."/>
        </authorList>
    </citation>
    <scope>NUCLEOTIDE SEQUENCE</scope>
    <source>
        <strain evidence="7">LMG 25373</strain>
    </source>
</reference>
<dbReference type="SMART" id="SM00365">
    <property type="entry name" value="LRR_SD22"/>
    <property type="match status" value="6"/>
</dbReference>
<dbReference type="InterPro" id="IPR037250">
    <property type="entry name" value="NEAT_dom_sf"/>
</dbReference>
<comment type="similarity">
    <text evidence="1">Belongs to the internalin family.</text>
</comment>
<evidence type="ECO:0000256" key="5">
    <source>
        <dbReference type="SAM" id="SignalP"/>
    </source>
</evidence>
<dbReference type="Gene3D" id="2.60.40.1850">
    <property type="match status" value="1"/>
</dbReference>
<evidence type="ECO:0000259" key="6">
    <source>
        <dbReference type="Pfam" id="PF08191"/>
    </source>
</evidence>
<evidence type="ECO:0000256" key="4">
    <source>
        <dbReference type="ARBA" id="ARBA00022737"/>
    </source>
</evidence>
<protein>
    <recommendedName>
        <fullName evidence="6">Internalin Ig-like inter-repeat region domain-containing protein</fullName>
    </recommendedName>
</protein>
<accession>A0ABT0VJL0</accession>
<name>A0ABT0VJL0_9LACO</name>
<dbReference type="InterPro" id="IPR012569">
    <property type="entry name" value="Inl_IR"/>
</dbReference>
<sequence length="573" mass="63336">MFFRKQLIFGTLMLGLIGGGIQQVQAAETTGTVNTATSNSISIDSWMPDKALQTAVSQQLKITVDQLTPAKMADLTTLNIEREGITSLQGLQYATNLTKLLAGLNDISDLTPLAKLKNLTDLQLYGNDITDLKPIKNLKKLTILNLASNEITDIAPLKGLTKLQYLLLNNIRTTTIDLKQLVQLSALSYLNLNNDAIKNSKLLGKLTKLTWLSLAGSDVKRITFLQTLTNLKLLDLTNNKISDITAIKKLTKLTDLSLGLNQISNIKPLAKLTKLESLSLGINKITSVNDLANLVKLQKLYLDVNNIHNINKLKKLKNLRQLAIEQNALTDIAVLKNMPKLTELSASKQNVVLPIISIAKKQSLVQPLKILNNQGTLVVPTLDTRITGAKYSVKNKQIMWGKLTKNGEVDSSWTSNITYGANQTTNFSGTIVQPIQIRNSKQTLGVLKVYQAKNNTTSMADKYVKKTVTITKITNNKYRVLITLVSPQSMGKQPISLVKVANSKAAPKLISAGHKVGANYETTYQLFLQKKNFNKPLPANIHVEFTNPFKYKANYDIRLLIQNQSLGTNKKLK</sequence>
<dbReference type="Proteomes" id="UP001057481">
    <property type="component" value="Unassembled WGS sequence"/>
</dbReference>
<proteinExistence type="inferred from homology"/>
<feature type="domain" description="Internalin Ig-like inter-repeat region" evidence="6">
    <location>
        <begin position="394"/>
        <end position="436"/>
    </location>
</feature>
<dbReference type="Gene3D" id="2.60.40.1220">
    <property type="match status" value="1"/>
</dbReference>
<dbReference type="InterPro" id="IPR032675">
    <property type="entry name" value="LRR_dom_sf"/>
</dbReference>
<dbReference type="Pfam" id="PF08191">
    <property type="entry name" value="LRR_adjacent"/>
    <property type="match status" value="1"/>
</dbReference>
<dbReference type="InterPro" id="IPR001611">
    <property type="entry name" value="Leu-rich_rpt"/>
</dbReference>